<proteinExistence type="predicted"/>
<organism evidence="2">
    <name type="scientific">Cuerna arida</name>
    <dbReference type="NCBI Taxonomy" id="1464854"/>
    <lineage>
        <taxon>Eukaryota</taxon>
        <taxon>Metazoa</taxon>
        <taxon>Ecdysozoa</taxon>
        <taxon>Arthropoda</taxon>
        <taxon>Hexapoda</taxon>
        <taxon>Insecta</taxon>
        <taxon>Pterygota</taxon>
        <taxon>Neoptera</taxon>
        <taxon>Paraneoptera</taxon>
        <taxon>Hemiptera</taxon>
        <taxon>Auchenorrhyncha</taxon>
        <taxon>Membracoidea</taxon>
        <taxon>Cicadellidae</taxon>
        <taxon>Cicadellinae</taxon>
        <taxon>Proconiini</taxon>
        <taxon>Cuerna</taxon>
    </lineage>
</organism>
<dbReference type="InterPro" id="IPR050951">
    <property type="entry name" value="Retrovirus_Pol_polyprotein"/>
</dbReference>
<dbReference type="AlphaFoldDB" id="A0A1B6GF03"/>
<evidence type="ECO:0000256" key="1">
    <source>
        <dbReference type="SAM" id="MobiDB-lite"/>
    </source>
</evidence>
<evidence type="ECO:0008006" key="3">
    <source>
        <dbReference type="Google" id="ProtNLM"/>
    </source>
</evidence>
<reference evidence="2" key="1">
    <citation type="submission" date="2015-11" db="EMBL/GenBank/DDBJ databases">
        <title>De novo transcriptome assembly of four potential Pierce s Disease insect vectors from Arizona vineyards.</title>
        <authorList>
            <person name="Tassone E.E."/>
        </authorList>
    </citation>
    <scope>NUCLEOTIDE SEQUENCE</scope>
</reference>
<dbReference type="PANTHER" id="PTHR37984">
    <property type="entry name" value="PROTEIN CBG26694"/>
    <property type="match status" value="1"/>
</dbReference>
<feature type="non-terminal residue" evidence="2">
    <location>
        <position position="1"/>
    </location>
</feature>
<feature type="region of interest" description="Disordered" evidence="1">
    <location>
        <begin position="71"/>
        <end position="95"/>
    </location>
</feature>
<accession>A0A1B6GF03</accession>
<feature type="region of interest" description="Disordered" evidence="1">
    <location>
        <begin position="157"/>
        <end position="176"/>
    </location>
</feature>
<feature type="compositionally biased region" description="Polar residues" evidence="1">
    <location>
        <begin position="79"/>
        <end position="95"/>
    </location>
</feature>
<evidence type="ECO:0000313" key="2">
    <source>
        <dbReference type="EMBL" id="JAS60986.1"/>
    </source>
</evidence>
<feature type="compositionally biased region" description="Polar residues" evidence="1">
    <location>
        <begin position="162"/>
        <end position="175"/>
    </location>
</feature>
<protein>
    <recommendedName>
        <fullName evidence="3">Peptidase A2 domain-containing protein</fullName>
    </recommendedName>
</protein>
<gene>
    <name evidence="2" type="ORF">g.6396</name>
</gene>
<feature type="non-terminal residue" evidence="2">
    <location>
        <position position="270"/>
    </location>
</feature>
<dbReference type="PANTHER" id="PTHR37984:SF5">
    <property type="entry name" value="PROTEIN NYNRIN-LIKE"/>
    <property type="match status" value="1"/>
</dbReference>
<dbReference type="EMBL" id="GECZ01008783">
    <property type="protein sequence ID" value="JAS60986.1"/>
    <property type="molecule type" value="Transcribed_RNA"/>
</dbReference>
<sequence length="270" mass="30069">KKLIKSCEFGDQQDSLLRDRIILGVSDKALQERMLREVDLSLEKIVKLCRATEMGREQAKELQSQNSVVEAVSSHPGHSANQEVSSRPSFSNYNELNKKPNSCKYNGNYRPKASVKTDMYTCKKCGKTHGRKSCPAYGKACNICHKNNHFAVGCNQKPKPRQPTSNQIASVGSSETENEVGLSSNVVNSSLFLDSIQNLKPIPKNNQWYEVLVLNDQEKVLFKLDTGAEVNTCPTELFNKLKQNDVSIKLEQTKLTLQAYGGSKIESIGV</sequence>
<name>A0A1B6GF03_9HEMI</name>